<evidence type="ECO:0000256" key="1">
    <source>
        <dbReference type="ARBA" id="ARBA00007381"/>
    </source>
</evidence>
<name>A0A369AUB3_9FIRM</name>
<accession>A0A369AUB3</accession>
<dbReference type="RefSeq" id="WP_114298724.1">
    <property type="nucleotide sequence ID" value="NZ_QPJT01000019.1"/>
</dbReference>
<dbReference type="SMART" id="SM00842">
    <property type="entry name" value="FtsA"/>
    <property type="match status" value="1"/>
</dbReference>
<dbReference type="PROSITE" id="PS01036">
    <property type="entry name" value="HSP70_3"/>
    <property type="match status" value="1"/>
</dbReference>
<dbReference type="GO" id="GO:0051301">
    <property type="term" value="P:cell division"/>
    <property type="evidence" value="ECO:0007669"/>
    <property type="project" value="UniProtKB-KW"/>
</dbReference>
<evidence type="ECO:0000313" key="10">
    <source>
        <dbReference type="EMBL" id="RCX12972.1"/>
    </source>
</evidence>
<dbReference type="EMBL" id="QPJT01000019">
    <property type="protein sequence ID" value="RCX12972.1"/>
    <property type="molecule type" value="Genomic_DNA"/>
</dbReference>
<keyword evidence="10" id="KW-0132">Cell division</keyword>
<sequence>MAVNAGQSRKEEKKKNIIRLNKQTEVKKPAADARGTIEPQDIIFALDIGTRTVVGIVGVPEGNKFKVIASEVVEHKNRAMLDGQIHNIGQVAEVAGEVKGRLEKKLGFALTKVAIAAAGRVLRTCEITVHRDTDSSKEIDRATVGSIEMEGIQMAQLKLDDEMSQEEKTQFYCVGYSVINYYLNGYIISSLEGHKAKKIGVDILATFLPHIVVDSLYTVMNKIGLEVVSLTLEPIAAINVTIPKDLRLLNLALVDIGAGTSDIALTKDGSVIAYGMAPIAGDEITEKIAQNYLVDFITAEKIKISLSSSNDKVSFTDILGKKHTVDIEDVRNAVNPSILFLAETISGKILEYNKKAPNAIFLIGGGSRIPGLTDMIADSLKIPRERVAVRGRDIIQNVKFNGRKLSGPESVTPVGIAVTAMIQRGQDFLEVTVNESKIRLFNSRRMTVADALILMGFNPGQLIGRSGKSLSFELNGVKKTIRGEYGRAAEIFVNGMPGNLETVLKHDDYIKINPAENGRDAEIKAGDVMSMSAGRVYLNGAATDIASKVYINQKPAGRESIICEGDAVQVSCIKTLSDLIEFYEMDKDGYDFSVNGQKEEMHYILKDDDAVEVIKKSENKAEVFDLTNAFSVTINGKSTLLPDKKSQYIFVDIFNYIEFDLSKPQGSIALKLNGNQAAFTDKIESGDIIDIYWEK</sequence>
<evidence type="ECO:0000256" key="4">
    <source>
        <dbReference type="ARBA" id="ARBA00023016"/>
    </source>
</evidence>
<dbReference type="PANTHER" id="PTHR32432:SF3">
    <property type="entry name" value="ETHANOLAMINE UTILIZATION PROTEIN EUTJ"/>
    <property type="match status" value="1"/>
</dbReference>
<dbReference type="OrthoDB" id="9768127at2"/>
<dbReference type="CDD" id="cd24004">
    <property type="entry name" value="ASKHA_NBD_PilM-like"/>
    <property type="match status" value="1"/>
</dbReference>
<keyword evidence="10" id="KW-0131">Cell cycle</keyword>
<evidence type="ECO:0000259" key="9">
    <source>
        <dbReference type="SMART" id="SM00842"/>
    </source>
</evidence>
<comment type="caution">
    <text evidence="10">The sequence shown here is derived from an EMBL/GenBank/DDBJ whole genome shotgun (WGS) entry which is preliminary data.</text>
</comment>
<reference evidence="10 11" key="1">
    <citation type="submission" date="2018-07" db="EMBL/GenBank/DDBJ databases">
        <title>Genomic Encyclopedia of Type Strains, Phase IV (KMG-IV): sequencing the most valuable type-strain genomes for metagenomic binning, comparative biology and taxonomic classification.</title>
        <authorList>
            <person name="Goeker M."/>
        </authorList>
    </citation>
    <scope>NUCLEOTIDE SEQUENCE [LARGE SCALE GENOMIC DNA]</scope>
    <source>
        <strain evidence="10 11">DSM 27016</strain>
    </source>
</reference>
<protein>
    <recommendedName>
        <fullName evidence="2">Chaperone protein DnaK</fullName>
    </recommendedName>
    <alternativeName>
        <fullName evidence="3">Chaperone protein dnaK</fullName>
    </alternativeName>
    <alternativeName>
        <fullName evidence="7">HSP70</fullName>
    </alternativeName>
    <alternativeName>
        <fullName evidence="6">Heat shock 70 kDa protein</fullName>
    </alternativeName>
    <alternativeName>
        <fullName evidence="5">Heat shock protein 70</fullName>
    </alternativeName>
</protein>
<proteinExistence type="inferred from homology"/>
<dbReference type="PANTHER" id="PTHR32432">
    <property type="entry name" value="CELL DIVISION PROTEIN FTSA-RELATED"/>
    <property type="match status" value="1"/>
</dbReference>
<dbReference type="Gene3D" id="3.30.420.40">
    <property type="match status" value="2"/>
</dbReference>
<dbReference type="SUPFAM" id="SSF53067">
    <property type="entry name" value="Actin-like ATPase domain"/>
    <property type="match status" value="2"/>
</dbReference>
<evidence type="ECO:0000256" key="5">
    <source>
        <dbReference type="ARBA" id="ARBA00030019"/>
    </source>
</evidence>
<dbReference type="InterPro" id="IPR050696">
    <property type="entry name" value="FtsA/MreB"/>
</dbReference>
<evidence type="ECO:0000256" key="7">
    <source>
        <dbReference type="ARBA" id="ARBA00033103"/>
    </source>
</evidence>
<evidence type="ECO:0000256" key="2">
    <source>
        <dbReference type="ARBA" id="ARBA00014415"/>
    </source>
</evidence>
<evidence type="ECO:0000256" key="3">
    <source>
        <dbReference type="ARBA" id="ARBA00017249"/>
    </source>
</evidence>
<keyword evidence="11" id="KW-1185">Reference proteome</keyword>
<dbReference type="InterPro" id="IPR043129">
    <property type="entry name" value="ATPase_NBD"/>
</dbReference>
<feature type="domain" description="SHS2" evidence="9">
    <location>
        <begin position="43"/>
        <end position="241"/>
    </location>
</feature>
<gene>
    <name evidence="10" type="ORF">DFR58_11929</name>
</gene>
<comment type="similarity">
    <text evidence="1">Belongs to the heat shock protein 70 family.</text>
</comment>
<dbReference type="Pfam" id="PF14450">
    <property type="entry name" value="FtsA"/>
    <property type="match status" value="1"/>
</dbReference>
<keyword evidence="4" id="KW-0346">Stress response</keyword>
<dbReference type="Proteomes" id="UP000253034">
    <property type="component" value="Unassembled WGS sequence"/>
</dbReference>
<dbReference type="AlphaFoldDB" id="A0A369AUB3"/>
<organism evidence="10 11">
    <name type="scientific">Anaerobacterium chartisolvens</name>
    <dbReference type="NCBI Taxonomy" id="1297424"/>
    <lineage>
        <taxon>Bacteria</taxon>
        <taxon>Bacillati</taxon>
        <taxon>Bacillota</taxon>
        <taxon>Clostridia</taxon>
        <taxon>Eubacteriales</taxon>
        <taxon>Oscillospiraceae</taxon>
        <taxon>Anaerobacterium</taxon>
    </lineage>
</organism>
<feature type="region of interest" description="Disordered" evidence="8">
    <location>
        <begin position="1"/>
        <end position="21"/>
    </location>
</feature>
<dbReference type="InterPro" id="IPR003494">
    <property type="entry name" value="SHS2_FtsA"/>
</dbReference>
<evidence type="ECO:0000256" key="8">
    <source>
        <dbReference type="SAM" id="MobiDB-lite"/>
    </source>
</evidence>
<evidence type="ECO:0000313" key="11">
    <source>
        <dbReference type="Proteomes" id="UP000253034"/>
    </source>
</evidence>
<evidence type="ECO:0000256" key="6">
    <source>
        <dbReference type="ARBA" id="ARBA00030945"/>
    </source>
</evidence>
<dbReference type="InterPro" id="IPR018181">
    <property type="entry name" value="Heat_shock_70_CS"/>
</dbReference>